<dbReference type="Pfam" id="PF00933">
    <property type="entry name" value="Glyco_hydro_3"/>
    <property type="match status" value="1"/>
</dbReference>
<dbReference type="SUPFAM" id="SSF51445">
    <property type="entry name" value="(Trans)glycosidases"/>
    <property type="match status" value="1"/>
</dbReference>
<evidence type="ECO:0000256" key="1">
    <source>
        <dbReference type="ARBA" id="ARBA00005336"/>
    </source>
</evidence>
<dbReference type="InterPro" id="IPR050226">
    <property type="entry name" value="NagZ_Beta-hexosaminidase"/>
</dbReference>
<name>X1MNC6_9ZZZZ</name>
<accession>X1MNC6</accession>
<evidence type="ECO:0000256" key="3">
    <source>
        <dbReference type="ARBA" id="ARBA00023295"/>
    </source>
</evidence>
<sequence length="296" mass="32148">ANFMNQMQEWAGNTRLGIPLLSAIDADSGFREIGGDPSVYGATIFPMLMGLGATRDHELVRETASITAKEARAMGIHWDLAPVVDVVTESRWRRALEAFGGNADLVSEMTAAQVQGYQMQISGENYQENGVMATAKHFPGHGGVYKGLDSHGYPSKTTYSMEVLENIHLKPFKAAIDNGVESIMTGHIIVEAIDNENLATLSYKVITELLRENLGFDGLIISDALDMGPIIAYYSPDDAAVRAIKAGVDVLMVIDFESVEVIENAIIDAVNTGEISENRIDNSVRRILNAKDCLGL</sequence>
<dbReference type="PANTHER" id="PTHR30480:SF16">
    <property type="entry name" value="GLYCOSIDE HYDROLASE FAMILY 3 DOMAIN PROTEIN"/>
    <property type="match status" value="1"/>
</dbReference>
<comment type="similarity">
    <text evidence="1">Belongs to the glycosyl hydrolase 3 family.</text>
</comment>
<dbReference type="InterPro" id="IPR017853">
    <property type="entry name" value="GH"/>
</dbReference>
<dbReference type="InterPro" id="IPR001764">
    <property type="entry name" value="Glyco_hydro_3_N"/>
</dbReference>
<dbReference type="PANTHER" id="PTHR30480">
    <property type="entry name" value="BETA-HEXOSAMINIDASE-RELATED"/>
    <property type="match status" value="1"/>
</dbReference>
<dbReference type="AlphaFoldDB" id="X1MNC6"/>
<evidence type="ECO:0000313" key="5">
    <source>
        <dbReference type="EMBL" id="GAI16190.1"/>
    </source>
</evidence>
<proteinExistence type="inferred from homology"/>
<dbReference type="GO" id="GO:0004553">
    <property type="term" value="F:hydrolase activity, hydrolyzing O-glycosyl compounds"/>
    <property type="evidence" value="ECO:0007669"/>
    <property type="project" value="InterPro"/>
</dbReference>
<feature type="domain" description="Glycoside hydrolase family 3 N-terminal" evidence="4">
    <location>
        <begin position="5"/>
        <end position="289"/>
    </location>
</feature>
<keyword evidence="2" id="KW-0378">Hydrolase</keyword>
<dbReference type="InterPro" id="IPR036962">
    <property type="entry name" value="Glyco_hydro_3_N_sf"/>
</dbReference>
<evidence type="ECO:0000259" key="4">
    <source>
        <dbReference type="Pfam" id="PF00933"/>
    </source>
</evidence>
<dbReference type="Gene3D" id="3.20.20.300">
    <property type="entry name" value="Glycoside hydrolase, family 3, N-terminal domain"/>
    <property type="match status" value="1"/>
</dbReference>
<organism evidence="5">
    <name type="scientific">marine sediment metagenome</name>
    <dbReference type="NCBI Taxonomy" id="412755"/>
    <lineage>
        <taxon>unclassified sequences</taxon>
        <taxon>metagenomes</taxon>
        <taxon>ecological metagenomes</taxon>
    </lineage>
</organism>
<reference evidence="5" key="1">
    <citation type="journal article" date="2014" name="Front. Microbiol.">
        <title>High frequency of phylogenetically diverse reductive dehalogenase-homologous genes in deep subseafloor sedimentary metagenomes.</title>
        <authorList>
            <person name="Kawai M."/>
            <person name="Futagami T."/>
            <person name="Toyoda A."/>
            <person name="Takaki Y."/>
            <person name="Nishi S."/>
            <person name="Hori S."/>
            <person name="Arai W."/>
            <person name="Tsubouchi T."/>
            <person name="Morono Y."/>
            <person name="Uchiyama I."/>
            <person name="Ito T."/>
            <person name="Fujiyama A."/>
            <person name="Inagaki F."/>
            <person name="Takami H."/>
        </authorList>
    </citation>
    <scope>NUCLEOTIDE SEQUENCE</scope>
    <source>
        <strain evidence="5">Expedition CK06-06</strain>
    </source>
</reference>
<dbReference type="GO" id="GO:0009254">
    <property type="term" value="P:peptidoglycan turnover"/>
    <property type="evidence" value="ECO:0007669"/>
    <property type="project" value="TreeGrafter"/>
</dbReference>
<evidence type="ECO:0000256" key="2">
    <source>
        <dbReference type="ARBA" id="ARBA00022801"/>
    </source>
</evidence>
<dbReference type="GO" id="GO:0005975">
    <property type="term" value="P:carbohydrate metabolic process"/>
    <property type="evidence" value="ECO:0007669"/>
    <property type="project" value="InterPro"/>
</dbReference>
<dbReference type="PRINTS" id="PR00133">
    <property type="entry name" value="GLHYDRLASE3"/>
</dbReference>
<keyword evidence="3" id="KW-0326">Glycosidase</keyword>
<comment type="caution">
    <text evidence="5">The sequence shown here is derived from an EMBL/GenBank/DDBJ whole genome shotgun (WGS) entry which is preliminary data.</text>
</comment>
<gene>
    <name evidence="5" type="ORF">S06H3_09466</name>
</gene>
<feature type="non-terminal residue" evidence="5">
    <location>
        <position position="1"/>
    </location>
</feature>
<feature type="non-terminal residue" evidence="5">
    <location>
        <position position="296"/>
    </location>
</feature>
<dbReference type="EMBL" id="BARV01004180">
    <property type="protein sequence ID" value="GAI16190.1"/>
    <property type="molecule type" value="Genomic_DNA"/>
</dbReference>
<protein>
    <recommendedName>
        <fullName evidence="4">Glycoside hydrolase family 3 N-terminal domain-containing protein</fullName>
    </recommendedName>
</protein>